<dbReference type="AlphaFoldDB" id="A0AAW9RI18"/>
<name>A0AAW9RI18_9GAMM</name>
<dbReference type="Gene3D" id="3.40.50.620">
    <property type="entry name" value="HUPs"/>
    <property type="match status" value="1"/>
</dbReference>
<comment type="similarity">
    <text evidence="1 3">Belongs to the PAPS reductase family. CysH subfamily.</text>
</comment>
<dbReference type="NCBIfam" id="TIGR02057">
    <property type="entry name" value="PAPS_reductase"/>
    <property type="match status" value="1"/>
</dbReference>
<dbReference type="GO" id="GO:0004604">
    <property type="term" value="F:phosphoadenylyl-sulfate reductase (thioredoxin) activity"/>
    <property type="evidence" value="ECO:0007669"/>
    <property type="project" value="UniProtKB-UniRule"/>
</dbReference>
<gene>
    <name evidence="3" type="primary">cysH</name>
    <name evidence="5" type="ORF">V3330_15640</name>
</gene>
<comment type="caution">
    <text evidence="5">The sequence shown here is derived from an EMBL/GenBank/DDBJ whole genome shotgun (WGS) entry which is preliminary data.</text>
</comment>
<evidence type="ECO:0000256" key="3">
    <source>
        <dbReference type="HAMAP-Rule" id="MF_00063"/>
    </source>
</evidence>
<reference evidence="5 6" key="1">
    <citation type="submission" date="2024-02" db="EMBL/GenBank/DDBJ databases">
        <title>A novel Wenzhouxiangellaceae bacterium, isolated from coastal sediments.</title>
        <authorList>
            <person name="Du Z.-J."/>
            <person name="Ye Y.-Q."/>
            <person name="Zhang X.-Y."/>
        </authorList>
    </citation>
    <scope>NUCLEOTIDE SEQUENCE [LARGE SCALE GENOMIC DNA]</scope>
    <source>
        <strain evidence="5 6">CH-27</strain>
    </source>
</reference>
<comment type="caution">
    <text evidence="3">Lacks conserved residue(s) required for the propagation of feature annotation.</text>
</comment>
<comment type="function">
    <text evidence="3">Catalyzes the formation of sulfite from phosphoadenosine 5'-phosphosulfate (PAPS) using thioredoxin as an electron donor.</text>
</comment>
<feature type="active site" description="Nucleophile; cysteine thiosulfonate intermediate" evidence="3">
    <location>
        <position position="240"/>
    </location>
</feature>
<dbReference type="SUPFAM" id="SSF52402">
    <property type="entry name" value="Adenine nucleotide alpha hydrolases-like"/>
    <property type="match status" value="1"/>
</dbReference>
<dbReference type="GO" id="GO:0019379">
    <property type="term" value="P:sulfate assimilation, phosphoadenylyl sulfate reduction by phosphoadenylyl-sulfate reductase (thioredoxin)"/>
    <property type="evidence" value="ECO:0007669"/>
    <property type="project" value="UniProtKB-UniRule"/>
</dbReference>
<dbReference type="NCBIfam" id="NF002537">
    <property type="entry name" value="PRK02090.1"/>
    <property type="match status" value="1"/>
</dbReference>
<evidence type="ECO:0000313" key="5">
    <source>
        <dbReference type="EMBL" id="MEJ8569064.1"/>
    </source>
</evidence>
<keyword evidence="3" id="KW-0963">Cytoplasm</keyword>
<evidence type="ECO:0000259" key="4">
    <source>
        <dbReference type="Pfam" id="PF01507"/>
    </source>
</evidence>
<dbReference type="RefSeq" id="WP_354696388.1">
    <property type="nucleotide sequence ID" value="NZ_JAZHOG010000011.1"/>
</dbReference>
<dbReference type="PANTHER" id="PTHR46509">
    <property type="entry name" value="PHOSPHOADENOSINE PHOSPHOSULFATE REDUCTASE"/>
    <property type="match status" value="1"/>
</dbReference>
<dbReference type="NCBIfam" id="TIGR00434">
    <property type="entry name" value="cysH"/>
    <property type="match status" value="1"/>
</dbReference>
<keyword evidence="6" id="KW-1185">Reference proteome</keyword>
<sequence>MSAEALKLCIPEPGQAWTEPQLAAIAPCLEKKSAEERIEWALDYLPERAVLTSSFGAQSAVMLHLITRFRPSIPVVLIDTGYLFDETYRFIDELETRLDLNLHIYRPQFSPAWQEIRYGRLWEQGAEGIRRYNQMNKVEPMERALEELDVGTWFSGLRRSQSDTRRRLNVLQRQGQAVKVYPIIDWGNRDIHHYLKQHDLPYHPLWDEGYVSIGDHHSSRPLTDGLTEQETRFFGLLRECGLHEPERFTSSASAAGAG</sequence>
<organism evidence="5 6">
    <name type="scientific">Elongatibacter sediminis</name>
    <dbReference type="NCBI Taxonomy" id="3119006"/>
    <lineage>
        <taxon>Bacteria</taxon>
        <taxon>Pseudomonadati</taxon>
        <taxon>Pseudomonadota</taxon>
        <taxon>Gammaproteobacteria</taxon>
        <taxon>Chromatiales</taxon>
        <taxon>Wenzhouxiangellaceae</taxon>
        <taxon>Elongatibacter</taxon>
    </lineage>
</organism>
<comment type="catalytic activity">
    <reaction evidence="3">
        <text>[thioredoxin]-disulfide + sulfite + adenosine 3',5'-bisphosphate + 2 H(+) = [thioredoxin]-dithiol + 3'-phosphoadenylyl sulfate</text>
        <dbReference type="Rhea" id="RHEA:11724"/>
        <dbReference type="Rhea" id="RHEA-COMP:10698"/>
        <dbReference type="Rhea" id="RHEA-COMP:10700"/>
        <dbReference type="ChEBI" id="CHEBI:15378"/>
        <dbReference type="ChEBI" id="CHEBI:17359"/>
        <dbReference type="ChEBI" id="CHEBI:29950"/>
        <dbReference type="ChEBI" id="CHEBI:50058"/>
        <dbReference type="ChEBI" id="CHEBI:58339"/>
        <dbReference type="ChEBI" id="CHEBI:58343"/>
        <dbReference type="EC" id="1.8.4.8"/>
    </reaction>
</comment>
<dbReference type="InterPro" id="IPR004511">
    <property type="entry name" value="PAPS/APS_Rdtase"/>
</dbReference>
<dbReference type="InterPro" id="IPR014729">
    <property type="entry name" value="Rossmann-like_a/b/a_fold"/>
</dbReference>
<dbReference type="GO" id="GO:0070814">
    <property type="term" value="P:hydrogen sulfide biosynthetic process"/>
    <property type="evidence" value="ECO:0007669"/>
    <property type="project" value="UniProtKB-UniRule"/>
</dbReference>
<proteinExistence type="inferred from homology"/>
<accession>A0AAW9RI18</accession>
<dbReference type="CDD" id="cd23945">
    <property type="entry name" value="PAPS_reductase"/>
    <property type="match status" value="1"/>
</dbReference>
<evidence type="ECO:0000313" key="6">
    <source>
        <dbReference type="Proteomes" id="UP001359886"/>
    </source>
</evidence>
<dbReference type="InterPro" id="IPR002500">
    <property type="entry name" value="PAPS_reduct_dom"/>
</dbReference>
<dbReference type="HAMAP" id="MF_00063">
    <property type="entry name" value="CysH"/>
    <property type="match status" value="1"/>
</dbReference>
<protein>
    <recommendedName>
        <fullName evidence="3">Phosphoadenosine 5'-phosphosulfate reductase</fullName>
        <shortName evidence="3">PAPS reductase</shortName>
        <ecNumber evidence="3">1.8.4.8</ecNumber>
    </recommendedName>
    <alternativeName>
        <fullName evidence="3">3'-phosphoadenylylsulfate reductase</fullName>
    </alternativeName>
    <alternativeName>
        <fullName evidence="3">PAPS reductase, thioredoxin dependent</fullName>
    </alternativeName>
    <alternativeName>
        <fullName evidence="3">PAPS sulfotransferase</fullName>
    </alternativeName>
    <alternativeName>
        <fullName evidence="3">PAdoPS reductase</fullName>
    </alternativeName>
</protein>
<dbReference type="PIRSF" id="PIRSF000857">
    <property type="entry name" value="PAPS_reductase"/>
    <property type="match status" value="1"/>
</dbReference>
<feature type="domain" description="Phosphoadenosine phosphosulphate reductase" evidence="4">
    <location>
        <begin position="49"/>
        <end position="221"/>
    </location>
</feature>
<dbReference type="GO" id="GO:0005737">
    <property type="term" value="C:cytoplasm"/>
    <property type="evidence" value="ECO:0007669"/>
    <property type="project" value="UniProtKB-SubCell"/>
</dbReference>
<evidence type="ECO:0000256" key="2">
    <source>
        <dbReference type="ARBA" id="ARBA00023002"/>
    </source>
</evidence>
<dbReference type="EC" id="1.8.4.8" evidence="3"/>
<comment type="pathway">
    <text evidence="3">Sulfur metabolism; hydrogen sulfide biosynthesis; sulfite from sulfate: step 3/3.</text>
</comment>
<dbReference type="InterPro" id="IPR011800">
    <property type="entry name" value="PAPS_reductase_CysH"/>
</dbReference>
<evidence type="ECO:0000256" key="1">
    <source>
        <dbReference type="ARBA" id="ARBA00009732"/>
    </source>
</evidence>
<dbReference type="Pfam" id="PF01507">
    <property type="entry name" value="PAPS_reduct"/>
    <property type="match status" value="1"/>
</dbReference>
<comment type="subcellular location">
    <subcellularLocation>
        <location evidence="3">Cytoplasm</location>
    </subcellularLocation>
</comment>
<dbReference type="Proteomes" id="UP001359886">
    <property type="component" value="Unassembled WGS sequence"/>
</dbReference>
<dbReference type="PANTHER" id="PTHR46509:SF1">
    <property type="entry name" value="PHOSPHOADENOSINE PHOSPHOSULFATE REDUCTASE"/>
    <property type="match status" value="1"/>
</dbReference>
<dbReference type="EMBL" id="JAZHOG010000011">
    <property type="protein sequence ID" value="MEJ8569064.1"/>
    <property type="molecule type" value="Genomic_DNA"/>
</dbReference>
<keyword evidence="2 3" id="KW-0560">Oxidoreductase</keyword>